<dbReference type="Gene3D" id="3.90.320.10">
    <property type="match status" value="1"/>
</dbReference>
<keyword evidence="2" id="KW-0067">ATP-binding</keyword>
<dbReference type="SUPFAM" id="SSF52540">
    <property type="entry name" value="P-loop containing nucleoside triphosphate hydrolases"/>
    <property type="match status" value="1"/>
</dbReference>
<proteinExistence type="predicted"/>
<gene>
    <name evidence="2" type="primary">rexB</name>
    <name evidence="2" type="ORF">Pla8534_34340</name>
</gene>
<dbReference type="GO" id="GO:0016787">
    <property type="term" value="F:hydrolase activity"/>
    <property type="evidence" value="ECO:0007669"/>
    <property type="project" value="UniProtKB-KW"/>
</dbReference>
<keyword evidence="2" id="KW-0547">Nucleotide-binding</keyword>
<keyword evidence="2" id="KW-0378">Hydrolase</keyword>
<name>A0A518DUW5_9BACT</name>
<evidence type="ECO:0000313" key="2">
    <source>
        <dbReference type="EMBL" id="QDU95618.1"/>
    </source>
</evidence>
<dbReference type="RefSeq" id="WP_197443355.1">
    <property type="nucleotide sequence ID" value="NZ_CP036433.1"/>
</dbReference>
<dbReference type="SUPFAM" id="SSF52980">
    <property type="entry name" value="Restriction endonuclease-like"/>
    <property type="match status" value="1"/>
</dbReference>
<protein>
    <submittedName>
        <fullName evidence="2">ATP-dependent helicase/deoxyribonuclease subunit B</fullName>
        <ecNumber evidence="2">3.6.4.12</ecNumber>
    </submittedName>
</protein>
<keyword evidence="2" id="KW-0347">Helicase</keyword>
<dbReference type="Pfam" id="PF12705">
    <property type="entry name" value="PDDEXK_1"/>
    <property type="match status" value="1"/>
</dbReference>
<reference evidence="2 3" key="1">
    <citation type="submission" date="2019-02" db="EMBL/GenBank/DDBJ databases">
        <title>Deep-cultivation of Planctomycetes and their phenomic and genomic characterization uncovers novel biology.</title>
        <authorList>
            <person name="Wiegand S."/>
            <person name="Jogler M."/>
            <person name="Boedeker C."/>
            <person name="Pinto D."/>
            <person name="Vollmers J."/>
            <person name="Rivas-Marin E."/>
            <person name="Kohn T."/>
            <person name="Peeters S.H."/>
            <person name="Heuer A."/>
            <person name="Rast P."/>
            <person name="Oberbeckmann S."/>
            <person name="Bunk B."/>
            <person name="Jeske O."/>
            <person name="Meyerdierks A."/>
            <person name="Storesund J.E."/>
            <person name="Kallscheuer N."/>
            <person name="Luecker S."/>
            <person name="Lage O.M."/>
            <person name="Pohl T."/>
            <person name="Merkel B.J."/>
            <person name="Hornburger P."/>
            <person name="Mueller R.-W."/>
            <person name="Bruemmer F."/>
            <person name="Labrenz M."/>
            <person name="Spormann A.M."/>
            <person name="Op den Camp H."/>
            <person name="Overmann J."/>
            <person name="Amann R."/>
            <person name="Jetten M.S.M."/>
            <person name="Mascher T."/>
            <person name="Medema M.H."/>
            <person name="Devos D.P."/>
            <person name="Kaster A.-K."/>
            <person name="Ovreas L."/>
            <person name="Rohde M."/>
            <person name="Galperin M.Y."/>
            <person name="Jogler C."/>
        </authorList>
    </citation>
    <scope>NUCLEOTIDE SEQUENCE [LARGE SCALE GENOMIC DNA]</scope>
    <source>
        <strain evidence="2 3">Pla85_3_4</strain>
    </source>
</reference>
<accession>A0A518DUW5</accession>
<dbReference type="InterPro" id="IPR011604">
    <property type="entry name" value="PDDEXK-like_dom_sf"/>
</dbReference>
<dbReference type="InterPro" id="IPR027417">
    <property type="entry name" value="P-loop_NTPase"/>
</dbReference>
<organism evidence="2 3">
    <name type="scientific">Lignipirellula cremea</name>
    <dbReference type="NCBI Taxonomy" id="2528010"/>
    <lineage>
        <taxon>Bacteria</taxon>
        <taxon>Pseudomonadati</taxon>
        <taxon>Planctomycetota</taxon>
        <taxon>Planctomycetia</taxon>
        <taxon>Pirellulales</taxon>
        <taxon>Pirellulaceae</taxon>
        <taxon>Lignipirellula</taxon>
    </lineage>
</organism>
<dbReference type="EMBL" id="CP036433">
    <property type="protein sequence ID" value="QDU95618.1"/>
    <property type="molecule type" value="Genomic_DNA"/>
</dbReference>
<sequence length="933" mass="105902">MPIQRVFLELDRPALHAAATYLTRQFLKNELIDLSGVIVITPSARAGRRLIELLIQSAEDQHLRLLPPEIDTIGSLPERLYHPRLPLAGELVQQFAWAKSLRMMDRDALRPLIPEPPEERDLARWRDLGELIRRQHVDLAADGLDFADVAQTLEQESPAEAARWQALHQAQQRYHRLLDAEEVWDAQSARLQAIRDKECTTDRRIVLLAVADMNRAMKQMLEQVADQVTTLVYAWEAWADRFDEFGCLEPTAWETPHLPIRTDQVLLAENAASQVEQTVHRIASWEGRYAAEEITIGAPDTALVQRLESQFEQYGLPVRFGPGRPLAELGPYRLLAAVGDFLERERFADFAALVRHPDVSAWIDRQGAEEETPDWLPAVDDYFNEHLPLRLGDAWLGEEAAHERIQAVYSLLQEATQELRGDEEERVRRLDQWTAPLTHLLLRIYEGREFDRSVPADRWTLLSCERIHRSLLDHQNMPASLAPSMTAAEAIRLTLSELSGERLAEPNDSAAIEIVGWLDLPLDDAPALIVTSFNEPFVPRSVAGDLFLPNTLRSELGLDDNLRRYARDAYAVSVLAGSQRDLTYIVARRDSEGSPLLPTRLLFAADDETVVQRALAFFQPQPPTPRQPLAGRLTGPLEHPNFPIPQPDPSRWHNRALSPTAFRTYISCPYRFYLKHVLRLSPASDEAEELDGGMFGTLAHAVLEKFGESDMRDSCNADQITEMLRQYLVECAADLVGEHPLTPVAVQIEQLRSRLDVYAQVQADWAAQGWRILHTEVPGLQQPMQFDVDGTPQRIHGYIDRIDQHQTTGELAILDYKTSDAGKSPEKVHRKSSGEWIDLQLPLYRHLAQSIGLHGPFRMAYILLPKDTRNIGFSWAEWTAGELETADETAREVIRNIRAGKFWPPTDPPPDFSEDFAAICQDNVFDRWQEVQS</sequence>
<evidence type="ECO:0000313" key="3">
    <source>
        <dbReference type="Proteomes" id="UP000317648"/>
    </source>
</evidence>
<dbReference type="EC" id="3.6.4.12" evidence="2"/>
<dbReference type="KEGG" id="lcre:Pla8534_34340"/>
<dbReference type="AlphaFoldDB" id="A0A518DUW5"/>
<dbReference type="InterPro" id="IPR038726">
    <property type="entry name" value="PDDEXK_AddAB-type"/>
</dbReference>
<dbReference type="GO" id="GO:0003678">
    <property type="term" value="F:DNA helicase activity"/>
    <property type="evidence" value="ECO:0007669"/>
    <property type="project" value="UniProtKB-EC"/>
</dbReference>
<keyword evidence="3" id="KW-1185">Reference proteome</keyword>
<dbReference type="InterPro" id="IPR011335">
    <property type="entry name" value="Restrct_endonuc-II-like"/>
</dbReference>
<dbReference type="Proteomes" id="UP000317648">
    <property type="component" value="Chromosome"/>
</dbReference>
<evidence type="ECO:0000259" key="1">
    <source>
        <dbReference type="Pfam" id="PF12705"/>
    </source>
</evidence>
<feature type="domain" description="PD-(D/E)XK endonuclease-like" evidence="1">
    <location>
        <begin position="657"/>
        <end position="905"/>
    </location>
</feature>